<gene>
    <name evidence="11" type="ORF">EMA8858_03898</name>
</gene>
<evidence type="ECO:0000256" key="6">
    <source>
        <dbReference type="ARBA" id="ARBA00022801"/>
    </source>
</evidence>
<dbReference type="NCBIfam" id="TIGR01596">
    <property type="entry name" value="cas3_HD"/>
    <property type="match status" value="1"/>
</dbReference>
<dbReference type="InterPro" id="IPR027417">
    <property type="entry name" value="P-loop_NTPase"/>
</dbReference>
<dbReference type="SMART" id="SM00487">
    <property type="entry name" value="DEXDc"/>
    <property type="match status" value="1"/>
</dbReference>
<dbReference type="InterPro" id="IPR006935">
    <property type="entry name" value="Helicase/UvrB_N"/>
</dbReference>
<keyword evidence="4" id="KW-0479">Metal-binding</keyword>
<dbReference type="InterPro" id="IPR054712">
    <property type="entry name" value="Cas3-like_dom"/>
</dbReference>
<proteinExistence type="inferred from homology"/>
<evidence type="ECO:0000256" key="4">
    <source>
        <dbReference type="ARBA" id="ARBA00022723"/>
    </source>
</evidence>
<feature type="domain" description="HD Cas3-type" evidence="10">
    <location>
        <begin position="9"/>
        <end position="203"/>
    </location>
</feature>
<dbReference type="PROSITE" id="PS51643">
    <property type="entry name" value="HD_CAS3"/>
    <property type="match status" value="1"/>
</dbReference>
<keyword evidence="5" id="KW-0547">Nucleotide-binding</keyword>
<dbReference type="SUPFAM" id="SSF52540">
    <property type="entry name" value="P-loop containing nucleoside triphosphate hydrolases"/>
    <property type="match status" value="1"/>
</dbReference>
<accession>A0ABN8F1Q7</accession>
<evidence type="ECO:0000313" key="12">
    <source>
        <dbReference type="Proteomes" id="UP000837932"/>
    </source>
</evidence>
<dbReference type="Gene3D" id="3.40.50.300">
    <property type="entry name" value="P-loop containing nucleotide triphosphate hydrolases"/>
    <property type="match status" value="2"/>
</dbReference>
<dbReference type="InterPro" id="IPR014001">
    <property type="entry name" value="Helicase_ATP-bd"/>
</dbReference>
<dbReference type="Gene3D" id="1.10.3210.30">
    <property type="match status" value="1"/>
</dbReference>
<evidence type="ECO:0000256" key="8">
    <source>
        <dbReference type="ARBA" id="ARBA00022840"/>
    </source>
</evidence>
<name>A0ABN8F1Q7_9BACT</name>
<evidence type="ECO:0000256" key="3">
    <source>
        <dbReference type="ARBA" id="ARBA00022722"/>
    </source>
</evidence>
<keyword evidence="7" id="KW-0347">Helicase</keyword>
<keyword evidence="6" id="KW-0378">Hydrolase</keyword>
<dbReference type="Proteomes" id="UP000837932">
    <property type="component" value="Unassembled WGS sequence"/>
</dbReference>
<evidence type="ECO:0000313" key="11">
    <source>
        <dbReference type="EMBL" id="CAH0997764.1"/>
    </source>
</evidence>
<keyword evidence="8" id="KW-0067">ATP-binding</keyword>
<comment type="similarity">
    <text evidence="2">In the central section; belongs to the CRISPR-associated helicase Cas3 family.</text>
</comment>
<comment type="similarity">
    <text evidence="1">In the N-terminal section; belongs to the CRISPR-associated nuclease Cas3-HD family.</text>
</comment>
<dbReference type="InterPro" id="IPR006483">
    <property type="entry name" value="CRISPR-assoc_Cas3_HD"/>
</dbReference>
<dbReference type="InterPro" id="IPR006474">
    <property type="entry name" value="Helicase_Cas3_CRISPR-ass_core"/>
</dbReference>
<sequence length="803" mass="93154">MVVDLSEFKSHRHKELTVHTQGVMDNTMQLTSSALAKLAAIFHDLGKLNPNFQDKLFARLPKGYGNHAYLSAFGIFSFYWTNQPWLKKYLGEQDFNYKFLALIVIIAKHHGNLPNFDIPLGGEGSNECKQLFEFLETNTLPINEFIKHFEASISEFSFLKNVNQQKSFTTFGFSNFKSKHSDTLRYFLSTQFDFSCLIQADKTDAGDYQLDRDSVSIFCQSYKEKLSVYLETLKERKGGNIELNTLRTQIRLEANINLKTHLKKGERVFALTSPTGSGKTLMLLSLAGTIIEETKQSLRCIYAIPFLSITEQVENECLTIFGNEFVQRIDSKSENSEFQKLQEEADKGLDVDKDMITSFFKEDIFAYPFVITTFVRFFETIMSNRNATLLKLPSFSNCIFLIDEIQSLPPRLYSFFVAYLDAFCKAHNSYAIVSTATMPNFTIPNGEAKQLFEPFSYKNPSELLSCDYFKHHLFNRYTIFQEKEIIELAVLKEKIIDENSSVLIILNTIDDSKDLYKLLSEHFSNKELYLLNTHFTPNDRKEKIAIAKDRLNKNEKIILISTQLIEAGVDIDFPLLYRDMAILPSIIQSAGRCNRNGKLEKSRVVLFNLLNREKVRAELIYRGKDKFLLNNTTQALQENEYSETALFEVQKYYFNQINQKILFGEHEQKKPEVQLNFVKDIQAVNFEKIGKFRLIDEDFYGEEFRCYISKDEKDDMFDQLLEKNKELKYILATDGKNYAKVKLKKIEIENHLKQMSGQILQIRLKKGQIKPLFLNEHFDLFEISHQSYSFEEGIELGSNNQIL</sequence>
<dbReference type="EMBL" id="CAKLPY010000006">
    <property type="protein sequence ID" value="CAH0997764.1"/>
    <property type="molecule type" value="Genomic_DNA"/>
</dbReference>
<dbReference type="InterPro" id="IPR038257">
    <property type="entry name" value="CRISPR-assoc_Cas3_HD_sf"/>
</dbReference>
<dbReference type="CDD" id="cd09641">
    <property type="entry name" value="Cas3''_I"/>
    <property type="match status" value="1"/>
</dbReference>
<evidence type="ECO:0000259" key="10">
    <source>
        <dbReference type="PROSITE" id="PS51643"/>
    </source>
</evidence>
<dbReference type="RefSeq" id="WP_238808571.1">
    <property type="nucleotide sequence ID" value="NZ_CAKLPY010000006.1"/>
</dbReference>
<evidence type="ECO:0000256" key="2">
    <source>
        <dbReference type="ARBA" id="ARBA00009046"/>
    </source>
</evidence>
<evidence type="ECO:0000256" key="5">
    <source>
        <dbReference type="ARBA" id="ARBA00022741"/>
    </source>
</evidence>
<protein>
    <recommendedName>
        <fullName evidence="10">HD Cas3-type domain-containing protein</fullName>
    </recommendedName>
</protein>
<dbReference type="Pfam" id="PF22590">
    <property type="entry name" value="Cas3-like_C_2"/>
    <property type="match status" value="1"/>
</dbReference>
<dbReference type="Pfam" id="PF04851">
    <property type="entry name" value="ResIII"/>
    <property type="match status" value="1"/>
</dbReference>
<keyword evidence="9" id="KW-0051">Antiviral defense</keyword>
<comment type="caution">
    <text evidence="11">The sequence shown here is derived from an EMBL/GenBank/DDBJ whole genome shotgun (WGS) entry which is preliminary data.</text>
</comment>
<keyword evidence="12" id="KW-1185">Reference proteome</keyword>
<evidence type="ECO:0000256" key="7">
    <source>
        <dbReference type="ARBA" id="ARBA00022806"/>
    </source>
</evidence>
<reference evidence="11" key="1">
    <citation type="submission" date="2021-12" db="EMBL/GenBank/DDBJ databases">
        <authorList>
            <person name="Rodrigo-Torres L."/>
            <person name="Arahal R. D."/>
            <person name="Lucena T."/>
        </authorList>
    </citation>
    <scope>NUCLEOTIDE SEQUENCE</scope>
    <source>
        <strain evidence="11">CECT 8858</strain>
    </source>
</reference>
<evidence type="ECO:0000256" key="9">
    <source>
        <dbReference type="ARBA" id="ARBA00023118"/>
    </source>
</evidence>
<keyword evidence="3" id="KW-0540">Nuclease</keyword>
<dbReference type="NCBIfam" id="TIGR01587">
    <property type="entry name" value="cas3_core"/>
    <property type="match status" value="1"/>
</dbReference>
<evidence type="ECO:0000256" key="1">
    <source>
        <dbReference type="ARBA" id="ARBA00006847"/>
    </source>
</evidence>
<organism evidence="11 12">
    <name type="scientific">Emticicia aquatica</name>
    <dbReference type="NCBI Taxonomy" id="1681835"/>
    <lineage>
        <taxon>Bacteria</taxon>
        <taxon>Pseudomonadati</taxon>
        <taxon>Bacteroidota</taxon>
        <taxon>Cytophagia</taxon>
        <taxon>Cytophagales</taxon>
        <taxon>Leadbetterellaceae</taxon>
        <taxon>Emticicia</taxon>
    </lineage>
</organism>